<evidence type="ECO:0000313" key="3">
    <source>
        <dbReference type="Proteomes" id="UP000694255"/>
    </source>
</evidence>
<protein>
    <submittedName>
        <fullName evidence="2">NST1</fullName>
    </submittedName>
</protein>
<dbReference type="AlphaFoldDB" id="A0A8J5Q8D5"/>
<feature type="compositionally biased region" description="Polar residues" evidence="1">
    <location>
        <begin position="56"/>
        <end position="66"/>
    </location>
</feature>
<sequence length="190" mass="21975">MTGVNNKNKEDNPSWFKLGDDIQFVYDKQQQQQSQQQQTPSPSNPPTTTNQQQQQAPSIVHTSTNGSKKKKKKNKRKNKLSPVEAHLNNPEDDYPTSRVIKQAPNGDVIVESLDTDETSGSHNHHHQHQHNHNHLHPHPPTHSKYHSPTIQRPTHHPESNLWDSASIEEQERLKEFWESLDVDDFELNQF</sequence>
<dbReference type="OrthoDB" id="21629at2759"/>
<feature type="compositionally biased region" description="Basic residues" evidence="1">
    <location>
        <begin position="122"/>
        <end position="145"/>
    </location>
</feature>
<dbReference type="Proteomes" id="UP000694255">
    <property type="component" value="Unassembled WGS sequence"/>
</dbReference>
<proteinExistence type="predicted"/>
<gene>
    <name evidence="2" type="ORF">J8A68_005009</name>
</gene>
<evidence type="ECO:0000256" key="1">
    <source>
        <dbReference type="SAM" id="MobiDB-lite"/>
    </source>
</evidence>
<dbReference type="GeneID" id="73471809"/>
<organism evidence="2 3">
    <name type="scientific">[Candida] subhashii</name>
    <dbReference type="NCBI Taxonomy" id="561895"/>
    <lineage>
        <taxon>Eukaryota</taxon>
        <taxon>Fungi</taxon>
        <taxon>Dikarya</taxon>
        <taxon>Ascomycota</taxon>
        <taxon>Saccharomycotina</taxon>
        <taxon>Pichiomycetes</taxon>
        <taxon>Debaryomycetaceae</taxon>
        <taxon>Spathaspora</taxon>
    </lineage>
</organism>
<feature type="compositionally biased region" description="Basic residues" evidence="1">
    <location>
        <begin position="67"/>
        <end position="79"/>
    </location>
</feature>
<dbReference type="EMBL" id="JAGSYN010000219">
    <property type="protein sequence ID" value="KAG7661431.1"/>
    <property type="molecule type" value="Genomic_DNA"/>
</dbReference>
<name>A0A8J5Q8D5_9ASCO</name>
<comment type="caution">
    <text evidence="2">The sequence shown here is derived from an EMBL/GenBank/DDBJ whole genome shotgun (WGS) entry which is preliminary data.</text>
</comment>
<reference evidence="2 3" key="1">
    <citation type="journal article" date="2021" name="DNA Res.">
        <title>Genome analysis of Candida subhashii reveals its hybrid nature and dual mitochondrial genome conformations.</title>
        <authorList>
            <person name="Mixao V."/>
            <person name="Hegedusova E."/>
            <person name="Saus E."/>
            <person name="Pryszcz L.P."/>
            <person name="Cillingova A."/>
            <person name="Nosek J."/>
            <person name="Gabaldon T."/>
        </authorList>
    </citation>
    <scope>NUCLEOTIDE SEQUENCE [LARGE SCALE GENOMIC DNA]</scope>
    <source>
        <strain evidence="2 3">CBS 10753</strain>
    </source>
</reference>
<keyword evidence="3" id="KW-1185">Reference proteome</keyword>
<feature type="compositionally biased region" description="Low complexity" evidence="1">
    <location>
        <begin position="29"/>
        <end position="55"/>
    </location>
</feature>
<evidence type="ECO:0000313" key="2">
    <source>
        <dbReference type="EMBL" id="KAG7661431.1"/>
    </source>
</evidence>
<dbReference type="RefSeq" id="XP_049261664.1">
    <property type="nucleotide sequence ID" value="XM_049409029.1"/>
</dbReference>
<feature type="region of interest" description="Disordered" evidence="1">
    <location>
        <begin position="1"/>
        <end position="160"/>
    </location>
</feature>
<accession>A0A8J5Q8D5</accession>